<dbReference type="SUPFAM" id="SSF52172">
    <property type="entry name" value="CheY-like"/>
    <property type="match status" value="1"/>
</dbReference>
<gene>
    <name evidence="3" type="ORF">T9A_03106</name>
</gene>
<dbReference type="InterPro" id="IPR011006">
    <property type="entry name" value="CheY-like_superfamily"/>
</dbReference>
<dbReference type="Gene3D" id="3.40.50.2300">
    <property type="match status" value="1"/>
</dbReference>
<proteinExistence type="predicted"/>
<organism evidence="3 4">
    <name type="scientific">Alcanivorax jadensis T9</name>
    <dbReference type="NCBI Taxonomy" id="1177181"/>
    <lineage>
        <taxon>Bacteria</taxon>
        <taxon>Pseudomonadati</taxon>
        <taxon>Pseudomonadota</taxon>
        <taxon>Gammaproteobacteria</taxon>
        <taxon>Oceanospirillales</taxon>
        <taxon>Alcanivoracaceae</taxon>
        <taxon>Alcanivorax</taxon>
    </lineage>
</organism>
<evidence type="ECO:0000256" key="1">
    <source>
        <dbReference type="PROSITE-ProRule" id="PRU00169"/>
    </source>
</evidence>
<dbReference type="EMBL" id="ARXU01000017">
    <property type="protein sequence ID" value="KGD59828.1"/>
    <property type="molecule type" value="Genomic_DNA"/>
</dbReference>
<keyword evidence="4" id="KW-1185">Reference proteome</keyword>
<dbReference type="InterPro" id="IPR052048">
    <property type="entry name" value="ST_Response_Regulator"/>
</dbReference>
<evidence type="ECO:0000259" key="2">
    <source>
        <dbReference type="PROSITE" id="PS50110"/>
    </source>
</evidence>
<protein>
    <submittedName>
        <fullName evidence="3">Transcriptional regulator ycf27</fullName>
    </submittedName>
</protein>
<dbReference type="Proteomes" id="UP000029443">
    <property type="component" value="Unassembled WGS sequence"/>
</dbReference>
<keyword evidence="1" id="KW-0597">Phosphoprotein</keyword>
<evidence type="ECO:0000313" key="4">
    <source>
        <dbReference type="Proteomes" id="UP000029443"/>
    </source>
</evidence>
<evidence type="ECO:0000313" key="3">
    <source>
        <dbReference type="EMBL" id="KGD59828.1"/>
    </source>
</evidence>
<comment type="caution">
    <text evidence="3">The sequence shown here is derived from an EMBL/GenBank/DDBJ whole genome shotgun (WGS) entry which is preliminary data.</text>
</comment>
<name>A0ABR4W8Y0_9GAMM</name>
<sequence length="130" mass="14242">MTTTQALVIDDSRAMRLILGDLLQQLGYQTSEAGDGQQAITLLEGDDTIPSLALVDWNMPVMNGLEFIRAVRQKPCYSNMKLLVVTSEAEVGQMVEALTAGADEYLMKPFSSEALACKLEMMGLQRAQRA</sequence>
<dbReference type="SMART" id="SM00448">
    <property type="entry name" value="REC"/>
    <property type="match status" value="1"/>
</dbReference>
<feature type="domain" description="Response regulatory" evidence="2">
    <location>
        <begin position="5"/>
        <end position="123"/>
    </location>
</feature>
<dbReference type="PANTHER" id="PTHR43228:SF1">
    <property type="entry name" value="TWO-COMPONENT RESPONSE REGULATOR ARR22"/>
    <property type="match status" value="1"/>
</dbReference>
<feature type="modified residue" description="4-aspartylphosphate" evidence="1">
    <location>
        <position position="56"/>
    </location>
</feature>
<dbReference type="InterPro" id="IPR001789">
    <property type="entry name" value="Sig_transdc_resp-reg_receiver"/>
</dbReference>
<dbReference type="Pfam" id="PF00072">
    <property type="entry name" value="Response_reg"/>
    <property type="match status" value="1"/>
</dbReference>
<reference evidence="3 4" key="1">
    <citation type="submission" date="2012-09" db="EMBL/GenBank/DDBJ databases">
        <title>Genome Sequence of alkane-degrading Bacterium Alcanivorax jadensis T9.</title>
        <authorList>
            <person name="Lai Q."/>
            <person name="Shao Z."/>
        </authorList>
    </citation>
    <scope>NUCLEOTIDE SEQUENCE [LARGE SCALE GENOMIC DNA]</scope>
    <source>
        <strain evidence="3 4">T9</strain>
    </source>
</reference>
<dbReference type="RefSeq" id="WP_035250290.1">
    <property type="nucleotide sequence ID" value="NZ_ARXU01000017.1"/>
</dbReference>
<dbReference type="PANTHER" id="PTHR43228">
    <property type="entry name" value="TWO-COMPONENT RESPONSE REGULATOR"/>
    <property type="match status" value="1"/>
</dbReference>
<accession>A0ABR4W8Y0</accession>
<dbReference type="PROSITE" id="PS50110">
    <property type="entry name" value="RESPONSE_REGULATORY"/>
    <property type="match status" value="1"/>
</dbReference>